<dbReference type="EMBL" id="CP003659">
    <property type="protein sequence ID" value="AFZ56440.1"/>
    <property type="molecule type" value="Genomic_DNA"/>
</dbReference>
<dbReference type="SUPFAM" id="SSF54523">
    <property type="entry name" value="Pili subunits"/>
    <property type="match status" value="1"/>
</dbReference>
<gene>
    <name evidence="2" type="ordered locus">Anacy_0863</name>
</gene>
<feature type="transmembrane region" description="Helical" evidence="1">
    <location>
        <begin position="38"/>
        <end position="63"/>
    </location>
</feature>
<evidence type="ECO:0000256" key="1">
    <source>
        <dbReference type="SAM" id="Phobius"/>
    </source>
</evidence>
<dbReference type="OrthoDB" id="465504at2"/>
<name>K9ZDI6_ANACC</name>
<proteinExistence type="predicted"/>
<dbReference type="RefSeq" id="WP_015213093.1">
    <property type="nucleotide sequence ID" value="NC_019771.1"/>
</dbReference>
<keyword evidence="3" id="KW-1185">Reference proteome</keyword>
<dbReference type="Pfam" id="PF07963">
    <property type="entry name" value="N_methyl"/>
    <property type="match status" value="1"/>
</dbReference>
<dbReference type="AlphaFoldDB" id="K9ZDI6"/>
<dbReference type="InterPro" id="IPR045584">
    <property type="entry name" value="Pilin-like"/>
</dbReference>
<dbReference type="InterPro" id="IPR012902">
    <property type="entry name" value="N_methyl_site"/>
</dbReference>
<dbReference type="eggNOG" id="COG4970">
    <property type="taxonomic scope" value="Bacteria"/>
</dbReference>
<keyword evidence="1" id="KW-0812">Transmembrane</keyword>
<organism evidence="2 3">
    <name type="scientific">Anabaena cylindrica (strain ATCC 27899 / PCC 7122)</name>
    <dbReference type="NCBI Taxonomy" id="272123"/>
    <lineage>
        <taxon>Bacteria</taxon>
        <taxon>Bacillati</taxon>
        <taxon>Cyanobacteriota</taxon>
        <taxon>Cyanophyceae</taxon>
        <taxon>Nostocales</taxon>
        <taxon>Nostocaceae</taxon>
        <taxon>Anabaena</taxon>
    </lineage>
</organism>
<dbReference type="PATRIC" id="fig|272123.3.peg.945"/>
<dbReference type="PROSITE" id="PS00409">
    <property type="entry name" value="PROKAR_NTER_METHYL"/>
    <property type="match status" value="1"/>
</dbReference>
<evidence type="ECO:0000313" key="3">
    <source>
        <dbReference type="Proteomes" id="UP000010474"/>
    </source>
</evidence>
<evidence type="ECO:0000313" key="2">
    <source>
        <dbReference type="EMBL" id="AFZ56440.1"/>
    </source>
</evidence>
<dbReference type="NCBIfam" id="TIGR02532">
    <property type="entry name" value="IV_pilin_GFxxxE"/>
    <property type="match status" value="1"/>
</dbReference>
<sequence length="225" mass="24245">MAADYGIENFLVKLWTHNRNNTNRDLRNLKSGYTDQKAGFTLIELLVVILMIGVLSAIVAPSWQGFVNRQRLNKAYEGVLSALQQAQTSAKNSKLNYSASFRVNSTSNIAEYVIYQGTTLPSSGWNSLASDLAKSKVLLYSNMTGVNTKSSSGNIVLTTTGSGTITFDYMGALARKSDGNDADIPLKVMVAIPTAGTNQAGNLRRCAILETLIGGMRTAKDTSCT</sequence>
<dbReference type="Proteomes" id="UP000010474">
    <property type="component" value="Chromosome"/>
</dbReference>
<keyword evidence="1" id="KW-1133">Transmembrane helix</keyword>
<dbReference type="HOGENOM" id="CLU_104622_1_0_3"/>
<accession>K9ZDI6</accession>
<reference evidence="3" key="1">
    <citation type="journal article" date="2013" name="Proc. Natl. Acad. Sci. U.S.A.">
        <title>Improving the coverage of the cyanobacterial phylum using diversity-driven genome sequencing.</title>
        <authorList>
            <person name="Shih P.M."/>
            <person name="Wu D."/>
            <person name="Latifi A."/>
            <person name="Axen S.D."/>
            <person name="Fewer D.P."/>
            <person name="Talla E."/>
            <person name="Calteau A."/>
            <person name="Cai F."/>
            <person name="Tandeau de Marsac N."/>
            <person name="Rippka R."/>
            <person name="Herdman M."/>
            <person name="Sivonen K."/>
            <person name="Coursin T."/>
            <person name="Laurent T."/>
            <person name="Goodwin L."/>
            <person name="Nolan M."/>
            <person name="Davenport K.W."/>
            <person name="Han C.S."/>
            <person name="Rubin E.M."/>
            <person name="Eisen J.A."/>
            <person name="Woyke T."/>
            <person name="Gugger M."/>
            <person name="Kerfeld C.A."/>
        </authorList>
    </citation>
    <scope>NUCLEOTIDE SEQUENCE [LARGE SCALE GENOMIC DNA]</scope>
    <source>
        <strain evidence="3">ATCC 27899 / PCC 7122</strain>
    </source>
</reference>
<dbReference type="Gene3D" id="3.30.700.10">
    <property type="entry name" value="Glycoprotein, Type 4 Pilin"/>
    <property type="match status" value="1"/>
</dbReference>
<protein>
    <submittedName>
        <fullName evidence="2">PilA family protein</fullName>
    </submittedName>
</protein>
<dbReference type="STRING" id="272123.Anacy_0863"/>
<dbReference type="KEGG" id="acy:Anacy_0863"/>
<keyword evidence="1" id="KW-0472">Membrane</keyword>